<feature type="domain" description="DnaB/C C-terminal" evidence="3">
    <location>
        <begin position="238"/>
        <end position="308"/>
    </location>
</feature>
<dbReference type="NCBIfam" id="TIGR01446">
    <property type="entry name" value="DnaD_dom"/>
    <property type="match status" value="1"/>
</dbReference>
<dbReference type="AlphaFoldDB" id="A0AAE3LRQ2"/>
<evidence type="ECO:0000313" key="4">
    <source>
        <dbReference type="EMBL" id="MCU9614919.1"/>
    </source>
</evidence>
<dbReference type="SUPFAM" id="SSF158499">
    <property type="entry name" value="DnaD domain-like"/>
    <property type="match status" value="1"/>
</dbReference>
<evidence type="ECO:0000313" key="5">
    <source>
        <dbReference type="Proteomes" id="UP001209318"/>
    </source>
</evidence>
<feature type="region of interest" description="Disordered" evidence="2">
    <location>
        <begin position="110"/>
        <end position="141"/>
    </location>
</feature>
<sequence length="329" mass="39169">MSNLVINEKPMLLLPNFAKKIGLNEAIFVQQLHYWLQRSNHEHDGYKWVYNTYEDWQAQFPFWSISTVKRIISKLESEKIIISSNYNRMKMDKTKWYRINYELLNLQYGGEEEEGRSPSKTHKTYPSLGENKKEDRLAEQEEIRHSIVSNSKKEETLLGQNNPSVSGKLVQGAPIYYHSNTRNRSLNSSNWKTNGIKWNKAIPETSSEITQEDFQKKIITTITTNAAANKRIPIENAFRFFKENGFGTLNHYYVRKISDWSTKLSEELVIEALKRAIEMGKMNWKYVDAILSYWLKSDFQTIKQIEDAERKFREQRNRRRQQMERRYWN</sequence>
<dbReference type="InterPro" id="IPR053162">
    <property type="entry name" value="DnaD"/>
</dbReference>
<proteinExistence type="inferred from homology"/>
<feature type="compositionally biased region" description="Basic and acidic residues" evidence="2">
    <location>
        <begin position="130"/>
        <end position="141"/>
    </location>
</feature>
<evidence type="ECO:0000256" key="2">
    <source>
        <dbReference type="SAM" id="MobiDB-lite"/>
    </source>
</evidence>
<dbReference type="PANTHER" id="PTHR37293">
    <property type="entry name" value="PHAGE REPLICATION PROTEIN-RELATED"/>
    <property type="match status" value="1"/>
</dbReference>
<keyword evidence="5" id="KW-1185">Reference proteome</keyword>
<dbReference type="InterPro" id="IPR006343">
    <property type="entry name" value="DnaB/C_C"/>
</dbReference>
<evidence type="ECO:0000259" key="3">
    <source>
        <dbReference type="Pfam" id="PF07261"/>
    </source>
</evidence>
<dbReference type="PANTHER" id="PTHR37293:SF6">
    <property type="entry name" value="DNA REPLICATION PROTEIN DNAD"/>
    <property type="match status" value="1"/>
</dbReference>
<dbReference type="EMBL" id="JAOUSF010000005">
    <property type="protein sequence ID" value="MCU9614919.1"/>
    <property type="molecule type" value="Genomic_DNA"/>
</dbReference>
<evidence type="ECO:0000256" key="1">
    <source>
        <dbReference type="ARBA" id="ARBA00093462"/>
    </source>
</evidence>
<accession>A0AAE3LRQ2</accession>
<comment type="caution">
    <text evidence="4">The sequence shown here is derived from an EMBL/GenBank/DDBJ whole genome shotgun (WGS) entry which is preliminary data.</text>
</comment>
<reference evidence="4" key="1">
    <citation type="submission" date="2022-10" db="EMBL/GenBank/DDBJ databases">
        <title>Description of Fervidibacillus gen. nov. in the family Fervidibacillaceae fam. nov. with two species, Fervidibacillus albus sp. nov., and Fervidibacillus halotolerans sp. nov., isolated from tidal flat sediments.</title>
        <authorList>
            <person name="Kwon K.K."/>
            <person name="Yang S.-H."/>
        </authorList>
    </citation>
    <scope>NUCLEOTIDE SEQUENCE</scope>
    <source>
        <strain evidence="4">JCM 19140</strain>
    </source>
</reference>
<comment type="similarity">
    <text evidence="1">Belongs to the DnaB/DnaD family.</text>
</comment>
<dbReference type="Pfam" id="PF07261">
    <property type="entry name" value="DnaB_2"/>
    <property type="match status" value="1"/>
</dbReference>
<protein>
    <submittedName>
        <fullName evidence="4">DnaD domain protein</fullName>
    </submittedName>
</protein>
<name>A0AAE3LRQ2_9BACI</name>
<dbReference type="Gene3D" id="1.10.10.630">
    <property type="entry name" value="DnaD domain-like"/>
    <property type="match status" value="1"/>
</dbReference>
<organism evidence="4 5">
    <name type="scientific">Perspicuibacillus lycopersici</name>
    <dbReference type="NCBI Taxonomy" id="1325689"/>
    <lineage>
        <taxon>Bacteria</taxon>
        <taxon>Bacillati</taxon>
        <taxon>Bacillota</taxon>
        <taxon>Bacilli</taxon>
        <taxon>Bacillales</taxon>
        <taxon>Bacillaceae</taxon>
        <taxon>Perspicuibacillus</taxon>
    </lineage>
</organism>
<gene>
    <name evidence="4" type="ORF">OEV98_15345</name>
</gene>
<dbReference type="InterPro" id="IPR034829">
    <property type="entry name" value="DnaD-like_sf"/>
</dbReference>
<dbReference type="RefSeq" id="WP_263074237.1">
    <property type="nucleotide sequence ID" value="NZ_JAOUSF010000005.1"/>
</dbReference>
<dbReference type="Proteomes" id="UP001209318">
    <property type="component" value="Unassembled WGS sequence"/>
</dbReference>